<evidence type="ECO:0000313" key="4">
    <source>
        <dbReference type="Proteomes" id="UP001365542"/>
    </source>
</evidence>
<accession>A0AAV9XAH7</accession>
<proteinExistence type="predicted"/>
<evidence type="ECO:0000256" key="1">
    <source>
        <dbReference type="SAM" id="MobiDB-lite"/>
    </source>
</evidence>
<keyword evidence="2" id="KW-0732">Signal</keyword>
<feature type="region of interest" description="Disordered" evidence="1">
    <location>
        <begin position="535"/>
        <end position="556"/>
    </location>
</feature>
<dbReference type="Proteomes" id="UP001365542">
    <property type="component" value="Unassembled WGS sequence"/>
</dbReference>
<keyword evidence="4" id="KW-1185">Reference proteome</keyword>
<reference evidence="3 4" key="1">
    <citation type="submission" date="2019-10" db="EMBL/GenBank/DDBJ databases">
        <authorList>
            <person name="Palmer J.M."/>
        </authorList>
    </citation>
    <scope>NUCLEOTIDE SEQUENCE [LARGE SCALE GENOMIC DNA]</scope>
    <source>
        <strain evidence="3 4">TWF694</strain>
    </source>
</reference>
<protein>
    <submittedName>
        <fullName evidence="3">Uncharacterized protein</fullName>
    </submittedName>
</protein>
<organism evidence="3 4">
    <name type="scientific">Orbilia ellipsospora</name>
    <dbReference type="NCBI Taxonomy" id="2528407"/>
    <lineage>
        <taxon>Eukaryota</taxon>
        <taxon>Fungi</taxon>
        <taxon>Dikarya</taxon>
        <taxon>Ascomycota</taxon>
        <taxon>Pezizomycotina</taxon>
        <taxon>Orbiliomycetes</taxon>
        <taxon>Orbiliales</taxon>
        <taxon>Orbiliaceae</taxon>
        <taxon>Orbilia</taxon>
    </lineage>
</organism>
<evidence type="ECO:0000256" key="2">
    <source>
        <dbReference type="SAM" id="SignalP"/>
    </source>
</evidence>
<name>A0AAV9XAH7_9PEZI</name>
<sequence length="822" mass="93319">MNRISLFVVYVVSSVAVQVDIQWGTSNPFLQDLRSFQPESEFYNQTAPRLQQTFFLTTDRTHNRMEKTCKQITQPWTQAKNRSDKDYLRRTGFVKAIRITQTPQTIPANKDIPPFTHPYPRSARGIAFFGNDNCKDQPKFLIWPKQAFDMDYPTSRRYEILRSPTEVENFWYKWAQTFEFSDFDVKKDPNSHYHSARPQFWNAIDPEDTRAINAFLQKYPENGNVKKNMLASPFGSPYHQPFGSFREIFPTKEDDIWKKIVSPSSSDYKYWDIPMINVQLDERNGAGEQKSDPFMSFIPYALMESSRATVFDLIEEEYARFYQLMVDILGTPGSSWLRNLKWSTSRQKDAINRLAAVADPRAIFHTETVKSLERFPGEKNLGKLKSYQIYTSSPSVPDPREWVLPPFWLNVPVWNPNLGRMVKGPNGQIVPNGAYEMVRNPNRIIYSSVQIITQPNGKKLVQTVPVVSNPVSALEKQAVVLFEELPLADFLSQSSRRVPIIPDYARSDSQNGALGQYYGGSAVGDDTLQEFTIPTRQRSSRVSYTRRPPPSQPRLSQDEALQAIELQQKAQAQLLPADVDPNILGDVTDVPTRQRSKAVYNPRPPIPLQPEPAEHVMDMEASIPTRQRSRTLYSRPELLQPYINTGADLITGQPDSAMSEEFVPSDSSGGTAGSLSSLADSIFEERNKASNILQVASMDIEGASDLIESMDNYNLLDQIQKSQKLQIEQLAGSQASYRPPVEMLESINSMLQSRRRQIPSELDIQFLEDSVVNFQPQNLRENILLASRHPNVNGDIIVPIGEDVNGLTESLVINSKRLGSLA</sequence>
<gene>
    <name evidence="3" type="ORF">TWF694_010251</name>
</gene>
<feature type="signal peptide" evidence="2">
    <location>
        <begin position="1"/>
        <end position="16"/>
    </location>
</feature>
<dbReference type="EMBL" id="JAVHJO010000007">
    <property type="protein sequence ID" value="KAK6538677.1"/>
    <property type="molecule type" value="Genomic_DNA"/>
</dbReference>
<comment type="caution">
    <text evidence="3">The sequence shown here is derived from an EMBL/GenBank/DDBJ whole genome shotgun (WGS) entry which is preliminary data.</text>
</comment>
<dbReference type="AlphaFoldDB" id="A0AAV9XAH7"/>
<feature type="chain" id="PRO_5043743286" evidence="2">
    <location>
        <begin position="17"/>
        <end position="822"/>
    </location>
</feature>
<evidence type="ECO:0000313" key="3">
    <source>
        <dbReference type="EMBL" id="KAK6538677.1"/>
    </source>
</evidence>